<dbReference type="Gene3D" id="1.20.58.70">
    <property type="match status" value="1"/>
</dbReference>
<dbReference type="GO" id="GO:0048278">
    <property type="term" value="P:vesicle docking"/>
    <property type="evidence" value="ECO:0007669"/>
    <property type="project" value="TreeGrafter"/>
</dbReference>
<dbReference type="Proteomes" id="UP000694569">
    <property type="component" value="Unplaced"/>
</dbReference>
<protein>
    <recommendedName>
        <fullName evidence="2">Syntaxin N-terminal domain-containing protein</fullName>
    </recommendedName>
</protein>
<dbReference type="Pfam" id="PF00804">
    <property type="entry name" value="Syntaxin"/>
    <property type="match status" value="1"/>
</dbReference>
<dbReference type="GO" id="GO:0006906">
    <property type="term" value="P:vesicle fusion"/>
    <property type="evidence" value="ECO:0007669"/>
    <property type="project" value="TreeGrafter"/>
</dbReference>
<dbReference type="OrthoDB" id="10255013at2759"/>
<dbReference type="GeneTree" id="ENSGT01030000234627"/>
<dbReference type="AlphaFoldDB" id="A0A8C5QNE8"/>
<sequence length="486" mass="53294">MRDRTKELGNSDSDSENDEHRVFISSAANGSKDETEKNDAFFQATSEIRNSLQLLEAKVKQLESSQVKILTTPLPEEGIEVKEDEELVMSSVLSRMRRTQHGVLSKRFIELINQCNCAQGQYRESNVKRIKRQLQITGRSVTDDQFDEMLESGQTDIFTCNTLQDTQATKQALNEIEARHDEILKLEKSIVELHEMFTFLAMEVEAQVRSFGISRPSAPPKSPVSHVFMTFKALLHIPVPASSALCTARAHNILLRAACPLYRTCPQYPPPRSLPSVPHVPTISSSAQPALCTARAHNILLRAACPLYRTCPQYPPPCSLPSGASPRAFLSARASRLLALSSLPVPLVSSRFPLCPCLSFSSRFPLCPCLSSPRAFLSARASSPRAFLSARASRLLALSSLPVPLVSSRFPLCPCLSSPRAFLSARASRLLALSSLPVPLVSSRFPLCPCLSSPRAFLSALLLVASLSSPRAFLSARASLSRVPRA</sequence>
<evidence type="ECO:0000313" key="4">
    <source>
        <dbReference type="Proteomes" id="UP000694569"/>
    </source>
</evidence>
<feature type="domain" description="Syntaxin N-terminal" evidence="2">
    <location>
        <begin position="33"/>
        <end position="127"/>
    </location>
</feature>
<organism evidence="3 4">
    <name type="scientific">Leptobrachium leishanense</name>
    <name type="common">Leishan spiny toad</name>
    <dbReference type="NCBI Taxonomy" id="445787"/>
    <lineage>
        <taxon>Eukaryota</taxon>
        <taxon>Metazoa</taxon>
        <taxon>Chordata</taxon>
        <taxon>Craniata</taxon>
        <taxon>Vertebrata</taxon>
        <taxon>Euteleostomi</taxon>
        <taxon>Amphibia</taxon>
        <taxon>Batrachia</taxon>
        <taxon>Anura</taxon>
        <taxon>Pelobatoidea</taxon>
        <taxon>Megophryidae</taxon>
        <taxon>Leptobrachium</taxon>
    </lineage>
</organism>
<dbReference type="InterPro" id="IPR010989">
    <property type="entry name" value="SNARE"/>
</dbReference>
<reference evidence="3" key="2">
    <citation type="submission" date="2025-09" db="UniProtKB">
        <authorList>
            <consortium name="Ensembl"/>
        </authorList>
    </citation>
    <scope>IDENTIFICATION</scope>
</reference>
<name>A0A8C5QNE8_9ANUR</name>
<dbReference type="GO" id="GO:0031201">
    <property type="term" value="C:SNARE complex"/>
    <property type="evidence" value="ECO:0007669"/>
    <property type="project" value="TreeGrafter"/>
</dbReference>
<feature type="region of interest" description="Disordered" evidence="1">
    <location>
        <begin position="1"/>
        <end position="37"/>
    </location>
</feature>
<dbReference type="GO" id="GO:0006887">
    <property type="term" value="P:exocytosis"/>
    <property type="evidence" value="ECO:0007669"/>
    <property type="project" value="TreeGrafter"/>
</dbReference>
<dbReference type="GO" id="GO:0005484">
    <property type="term" value="F:SNAP receptor activity"/>
    <property type="evidence" value="ECO:0007669"/>
    <property type="project" value="TreeGrafter"/>
</dbReference>
<dbReference type="GO" id="GO:0006886">
    <property type="term" value="P:intracellular protein transport"/>
    <property type="evidence" value="ECO:0007669"/>
    <property type="project" value="TreeGrafter"/>
</dbReference>
<proteinExistence type="predicted"/>
<dbReference type="CDD" id="cd00179">
    <property type="entry name" value="SynN"/>
    <property type="match status" value="1"/>
</dbReference>
<dbReference type="PANTHER" id="PTHR19957">
    <property type="entry name" value="SYNTAXIN"/>
    <property type="match status" value="1"/>
</dbReference>
<dbReference type="InterPro" id="IPR006011">
    <property type="entry name" value="Syntaxin_N"/>
</dbReference>
<keyword evidence="4" id="KW-1185">Reference proteome</keyword>
<dbReference type="SUPFAM" id="SSF47661">
    <property type="entry name" value="t-snare proteins"/>
    <property type="match status" value="1"/>
</dbReference>
<dbReference type="InterPro" id="IPR045242">
    <property type="entry name" value="Syntaxin"/>
</dbReference>
<dbReference type="PANTHER" id="PTHR19957:SF97">
    <property type="entry name" value="SYNTAXIN-4"/>
    <property type="match status" value="1"/>
</dbReference>
<dbReference type="SMART" id="SM00503">
    <property type="entry name" value="SynN"/>
    <property type="match status" value="1"/>
</dbReference>
<accession>A0A8C5QNE8</accession>
<dbReference type="Ensembl" id="ENSLLET00000041740.1">
    <property type="protein sequence ID" value="ENSLLEP00000040112.1"/>
    <property type="gene ID" value="ENSLLEG00000025539.1"/>
</dbReference>
<evidence type="ECO:0000256" key="1">
    <source>
        <dbReference type="SAM" id="MobiDB-lite"/>
    </source>
</evidence>
<evidence type="ECO:0000313" key="3">
    <source>
        <dbReference type="Ensembl" id="ENSLLEP00000040112.1"/>
    </source>
</evidence>
<dbReference type="GO" id="GO:0000149">
    <property type="term" value="F:SNARE binding"/>
    <property type="evidence" value="ECO:0007669"/>
    <property type="project" value="TreeGrafter"/>
</dbReference>
<reference evidence="3" key="1">
    <citation type="submission" date="2025-08" db="UniProtKB">
        <authorList>
            <consortium name="Ensembl"/>
        </authorList>
    </citation>
    <scope>IDENTIFICATION</scope>
</reference>
<dbReference type="GO" id="GO:0005886">
    <property type="term" value="C:plasma membrane"/>
    <property type="evidence" value="ECO:0007669"/>
    <property type="project" value="TreeGrafter"/>
</dbReference>
<evidence type="ECO:0000259" key="2">
    <source>
        <dbReference type="SMART" id="SM00503"/>
    </source>
</evidence>
<dbReference type="GO" id="GO:0012505">
    <property type="term" value="C:endomembrane system"/>
    <property type="evidence" value="ECO:0007669"/>
    <property type="project" value="TreeGrafter"/>
</dbReference>